<dbReference type="RefSeq" id="WP_162199835.1">
    <property type="nucleotide sequence ID" value="NZ_CBXV010000007.1"/>
</dbReference>
<reference evidence="2 3" key="1">
    <citation type="submission" date="2013-12" db="EMBL/GenBank/DDBJ databases">
        <authorList>
            <person name="Stott M."/>
        </authorList>
    </citation>
    <scope>NUCLEOTIDE SEQUENCE [LARGE SCALE GENOMIC DNA]</scope>
    <source>
        <strain evidence="2 3">K22</strain>
    </source>
</reference>
<dbReference type="GO" id="GO:0003677">
    <property type="term" value="F:DNA binding"/>
    <property type="evidence" value="ECO:0007669"/>
    <property type="project" value="InterPro"/>
</dbReference>
<dbReference type="InterPro" id="IPR013324">
    <property type="entry name" value="RNA_pol_sigma_r3/r4-like"/>
</dbReference>
<accession>A0A0B6WY03</accession>
<name>A0A0B6WY03_9BACT</name>
<reference evidence="2 3" key="2">
    <citation type="submission" date="2015-01" db="EMBL/GenBank/DDBJ databases">
        <title>Complete genome sequence of Pyrinomonas methylaliphatogenes type strain K22T.</title>
        <authorList>
            <person name="Lee K.C.Y."/>
            <person name="Power J.F."/>
            <person name="Dunfield P.F."/>
            <person name="Morgan X.C."/>
            <person name="Huttenhower C."/>
            <person name="Stott M.B."/>
        </authorList>
    </citation>
    <scope>NUCLEOTIDE SEQUENCE [LARGE SCALE GENOMIC DNA]</scope>
    <source>
        <strain evidence="2 3">K22</strain>
    </source>
</reference>
<proteinExistence type="predicted"/>
<evidence type="ECO:0000259" key="1">
    <source>
        <dbReference type="Pfam" id="PF08281"/>
    </source>
</evidence>
<dbReference type="SUPFAM" id="SSF88659">
    <property type="entry name" value="Sigma3 and sigma4 domains of RNA polymerase sigma factors"/>
    <property type="match status" value="1"/>
</dbReference>
<dbReference type="GO" id="GO:0006352">
    <property type="term" value="P:DNA-templated transcription initiation"/>
    <property type="evidence" value="ECO:0007669"/>
    <property type="project" value="InterPro"/>
</dbReference>
<dbReference type="NCBIfam" id="TIGR02937">
    <property type="entry name" value="sigma70-ECF"/>
    <property type="match status" value="1"/>
</dbReference>
<evidence type="ECO:0000313" key="3">
    <source>
        <dbReference type="Proteomes" id="UP000031518"/>
    </source>
</evidence>
<gene>
    <name evidence="2" type="ORF">PYK22_02010</name>
</gene>
<dbReference type="Proteomes" id="UP000031518">
    <property type="component" value="Unassembled WGS sequence"/>
</dbReference>
<dbReference type="AlphaFoldDB" id="A0A0B6WY03"/>
<dbReference type="InterPro" id="IPR013249">
    <property type="entry name" value="RNA_pol_sigma70_r4_t2"/>
</dbReference>
<sequence>MGRKRQVVDSCASLPTGDLDPSVWQAVLQQIERAAKRNYPHFYGRRASADELHDICYDILLRLISSRIFLRLANGELRDGAEAKLRAFIRKTTRNYLLDRVRKMRERIPITADLRVVFPQDYEREILEEEIRRAACRLGPRERMLFELLLEEGLEIEAIACRLNLKIESVYVLKHRILKRLREMIATDEPLDLHDASHARSAKNSAR</sequence>
<dbReference type="GO" id="GO:0016987">
    <property type="term" value="F:sigma factor activity"/>
    <property type="evidence" value="ECO:0007669"/>
    <property type="project" value="InterPro"/>
</dbReference>
<dbReference type="Gene3D" id="1.10.10.10">
    <property type="entry name" value="Winged helix-like DNA-binding domain superfamily/Winged helix DNA-binding domain"/>
    <property type="match status" value="1"/>
</dbReference>
<keyword evidence="3" id="KW-1185">Reference proteome</keyword>
<dbReference type="Pfam" id="PF08281">
    <property type="entry name" value="Sigma70_r4_2"/>
    <property type="match status" value="1"/>
</dbReference>
<organism evidence="2 3">
    <name type="scientific">Pyrinomonas methylaliphatogenes</name>
    <dbReference type="NCBI Taxonomy" id="454194"/>
    <lineage>
        <taxon>Bacteria</taxon>
        <taxon>Pseudomonadati</taxon>
        <taxon>Acidobacteriota</taxon>
        <taxon>Blastocatellia</taxon>
        <taxon>Blastocatellales</taxon>
        <taxon>Pyrinomonadaceae</taxon>
        <taxon>Pyrinomonas</taxon>
    </lineage>
</organism>
<protein>
    <submittedName>
        <fullName evidence="2">RNA polymerase sigma factor, sigma-70 family</fullName>
    </submittedName>
</protein>
<feature type="domain" description="RNA polymerase sigma factor 70 region 4 type 2" evidence="1">
    <location>
        <begin position="129"/>
        <end position="181"/>
    </location>
</feature>
<dbReference type="EMBL" id="CBXV010000007">
    <property type="protein sequence ID" value="CDM66001.1"/>
    <property type="molecule type" value="Genomic_DNA"/>
</dbReference>
<evidence type="ECO:0000313" key="2">
    <source>
        <dbReference type="EMBL" id="CDM66001.1"/>
    </source>
</evidence>
<dbReference type="InterPro" id="IPR036388">
    <property type="entry name" value="WH-like_DNA-bd_sf"/>
</dbReference>
<dbReference type="InterPro" id="IPR014284">
    <property type="entry name" value="RNA_pol_sigma-70_dom"/>
</dbReference>